<reference evidence="2 3" key="1">
    <citation type="journal article" date="2014" name="Genome Biol. Evol.">
        <title>The secreted proteins of Achlya hypogyna and Thraustotheca clavata identify the ancestral oomycete secretome and reveal gene acquisitions by horizontal gene transfer.</title>
        <authorList>
            <person name="Misner I."/>
            <person name="Blouin N."/>
            <person name="Leonard G."/>
            <person name="Richards T.A."/>
            <person name="Lane C.E."/>
        </authorList>
    </citation>
    <scope>NUCLEOTIDE SEQUENCE [LARGE SCALE GENOMIC DNA]</scope>
    <source>
        <strain evidence="2 3">ATCC 34112</strain>
    </source>
</reference>
<comment type="caution">
    <text evidence="2">The sequence shown here is derived from an EMBL/GenBank/DDBJ whole genome shotgun (WGS) entry which is preliminary data.</text>
</comment>
<dbReference type="AlphaFoldDB" id="A0A1V9YUW1"/>
<dbReference type="EMBL" id="JNBS01002768">
    <property type="protein sequence ID" value="OQR89363.1"/>
    <property type="molecule type" value="Genomic_DNA"/>
</dbReference>
<evidence type="ECO:0000313" key="3">
    <source>
        <dbReference type="Proteomes" id="UP000243217"/>
    </source>
</evidence>
<keyword evidence="1" id="KW-0812">Transmembrane</keyword>
<name>A0A1V9YUW1_9STRA</name>
<proteinExistence type="predicted"/>
<evidence type="ECO:0000256" key="1">
    <source>
        <dbReference type="SAM" id="Phobius"/>
    </source>
</evidence>
<dbReference type="Proteomes" id="UP000243217">
    <property type="component" value="Unassembled WGS sequence"/>
</dbReference>
<feature type="transmembrane region" description="Helical" evidence="1">
    <location>
        <begin position="340"/>
        <end position="361"/>
    </location>
</feature>
<keyword evidence="1" id="KW-1133">Transmembrane helix</keyword>
<feature type="transmembrane region" description="Helical" evidence="1">
    <location>
        <begin position="120"/>
        <end position="139"/>
    </location>
</feature>
<feature type="transmembrane region" description="Helical" evidence="1">
    <location>
        <begin position="297"/>
        <end position="320"/>
    </location>
</feature>
<gene>
    <name evidence="2" type="ORF">THRCLA_22705</name>
</gene>
<feature type="transmembrane region" description="Helical" evidence="1">
    <location>
        <begin position="145"/>
        <end position="167"/>
    </location>
</feature>
<sequence length="502" mass="57673">MLLMMNVAIMPLKAYISEPLPWTLYSVPEFTHDCRINYTLCTQILPSFFYNISKFMPPESSIVAPTFDLHAVTFPLIPSQVQDPIDYALHFPYAGFYCNEGIYEAIAVASGHKNISQFKFVGSVHFLGILTHINIMWAAENPSENVFYAGIAMMQMTIPWLTFKLFFRISLSIYIVRYMWKHYYRHYVHLSKALCFYGLDHATKNCKFEIIVGDPTSIILLDPVVSLLFIIDFWISEDFVGRVLNNILQLAVMKDFILAYLFLSRTVWFGYGSLNLTSYLLKKFHCDRYFHGVDPSWTAIGIALVAGPMTLLQSRMSFTIHFYNILFTSLANNDRETETVLASIFYTLILGVLPVVCGFMPRDWFHNSWVRVFNSAHARLKSMHSSYHYNDTKNRWTLHLVFFTFNQGELTTKGGAVYNLFIHDSKYKKNLGISQCGSDCYVKWMTGAEKWTCYRLSLLSCIDVQSPMQFTSTKQPTAVGSIELDGEVVRVIQGSNKSAWVL</sequence>
<feature type="transmembrane region" description="Helical" evidence="1">
    <location>
        <begin position="256"/>
        <end position="276"/>
    </location>
</feature>
<accession>A0A1V9YUW1</accession>
<keyword evidence="1" id="KW-0472">Membrane</keyword>
<keyword evidence="3" id="KW-1185">Reference proteome</keyword>
<evidence type="ECO:0000313" key="2">
    <source>
        <dbReference type="EMBL" id="OQR89363.1"/>
    </source>
</evidence>
<organism evidence="2 3">
    <name type="scientific">Thraustotheca clavata</name>
    <dbReference type="NCBI Taxonomy" id="74557"/>
    <lineage>
        <taxon>Eukaryota</taxon>
        <taxon>Sar</taxon>
        <taxon>Stramenopiles</taxon>
        <taxon>Oomycota</taxon>
        <taxon>Saprolegniomycetes</taxon>
        <taxon>Saprolegniales</taxon>
        <taxon>Achlyaceae</taxon>
        <taxon>Thraustotheca</taxon>
    </lineage>
</organism>
<protein>
    <recommendedName>
        <fullName evidence="4">Transmembrane protein</fullName>
    </recommendedName>
</protein>
<feature type="transmembrane region" description="Helical" evidence="1">
    <location>
        <begin position="217"/>
        <end position="236"/>
    </location>
</feature>
<evidence type="ECO:0008006" key="4">
    <source>
        <dbReference type="Google" id="ProtNLM"/>
    </source>
</evidence>